<sequence>MHFAVAQSTRRIAALAATISLCSITELLADSTLPSTRSPASLQVVLRVRRPHSAHRLAHRPASSGNTHCREAGRCRTRCVPAHLLLCQPPLFPRRCSLRPQGPSSSPLSISSGSIESEYPNRAVFKLLALHQSRLPKRLVRCLTVYAV</sequence>
<accession>A0ACB8R672</accession>
<comment type="caution">
    <text evidence="1">The sequence shown here is derived from an EMBL/GenBank/DDBJ whole genome shotgun (WGS) entry which is preliminary data.</text>
</comment>
<dbReference type="EMBL" id="MU276281">
    <property type="protein sequence ID" value="KAI0039619.1"/>
    <property type="molecule type" value="Genomic_DNA"/>
</dbReference>
<evidence type="ECO:0000313" key="1">
    <source>
        <dbReference type="EMBL" id="KAI0039619.1"/>
    </source>
</evidence>
<reference evidence="1" key="1">
    <citation type="submission" date="2021-02" db="EMBL/GenBank/DDBJ databases">
        <authorList>
            <consortium name="DOE Joint Genome Institute"/>
            <person name="Ahrendt S."/>
            <person name="Looney B.P."/>
            <person name="Miyauchi S."/>
            <person name="Morin E."/>
            <person name="Drula E."/>
            <person name="Courty P.E."/>
            <person name="Chicoki N."/>
            <person name="Fauchery L."/>
            <person name="Kohler A."/>
            <person name="Kuo A."/>
            <person name="Labutti K."/>
            <person name="Pangilinan J."/>
            <person name="Lipzen A."/>
            <person name="Riley R."/>
            <person name="Andreopoulos W."/>
            <person name="He G."/>
            <person name="Johnson J."/>
            <person name="Barry K.W."/>
            <person name="Grigoriev I.V."/>
            <person name="Nagy L."/>
            <person name="Hibbett D."/>
            <person name="Henrissat B."/>
            <person name="Matheny P.B."/>
            <person name="Labbe J."/>
            <person name="Martin F."/>
        </authorList>
    </citation>
    <scope>NUCLEOTIDE SEQUENCE</scope>
    <source>
        <strain evidence="1">FP105234-sp</strain>
    </source>
</reference>
<reference evidence="1" key="2">
    <citation type="journal article" date="2022" name="New Phytol.">
        <title>Evolutionary transition to the ectomycorrhizal habit in the genomes of a hyperdiverse lineage of mushroom-forming fungi.</title>
        <authorList>
            <person name="Looney B."/>
            <person name="Miyauchi S."/>
            <person name="Morin E."/>
            <person name="Drula E."/>
            <person name="Courty P.E."/>
            <person name="Kohler A."/>
            <person name="Kuo A."/>
            <person name="LaButti K."/>
            <person name="Pangilinan J."/>
            <person name="Lipzen A."/>
            <person name="Riley R."/>
            <person name="Andreopoulos W."/>
            <person name="He G."/>
            <person name="Johnson J."/>
            <person name="Nolan M."/>
            <person name="Tritt A."/>
            <person name="Barry K.W."/>
            <person name="Grigoriev I.V."/>
            <person name="Nagy L.G."/>
            <person name="Hibbett D."/>
            <person name="Henrissat B."/>
            <person name="Matheny P.B."/>
            <person name="Labbe J."/>
            <person name="Martin F.M."/>
        </authorList>
    </citation>
    <scope>NUCLEOTIDE SEQUENCE</scope>
    <source>
        <strain evidence="1">FP105234-sp</strain>
    </source>
</reference>
<gene>
    <name evidence="1" type="ORF">FA95DRAFT_1003046</name>
</gene>
<evidence type="ECO:0000313" key="2">
    <source>
        <dbReference type="Proteomes" id="UP000814033"/>
    </source>
</evidence>
<name>A0ACB8R672_9AGAM</name>
<dbReference type="Proteomes" id="UP000814033">
    <property type="component" value="Unassembled WGS sequence"/>
</dbReference>
<proteinExistence type="predicted"/>
<protein>
    <submittedName>
        <fullName evidence="1">Uncharacterized protein</fullName>
    </submittedName>
</protein>
<keyword evidence="2" id="KW-1185">Reference proteome</keyword>
<organism evidence="1 2">
    <name type="scientific">Auriscalpium vulgare</name>
    <dbReference type="NCBI Taxonomy" id="40419"/>
    <lineage>
        <taxon>Eukaryota</taxon>
        <taxon>Fungi</taxon>
        <taxon>Dikarya</taxon>
        <taxon>Basidiomycota</taxon>
        <taxon>Agaricomycotina</taxon>
        <taxon>Agaricomycetes</taxon>
        <taxon>Russulales</taxon>
        <taxon>Auriscalpiaceae</taxon>
        <taxon>Auriscalpium</taxon>
    </lineage>
</organism>